<dbReference type="Proteomes" id="UP000078540">
    <property type="component" value="Unassembled WGS sequence"/>
</dbReference>
<feature type="region of interest" description="Disordered" evidence="1">
    <location>
        <begin position="119"/>
        <end position="141"/>
    </location>
</feature>
<reference evidence="2 3" key="1">
    <citation type="submission" date="2015-09" db="EMBL/GenBank/DDBJ databases">
        <title>Atta colombica WGS genome.</title>
        <authorList>
            <person name="Nygaard S."/>
            <person name="Hu H."/>
            <person name="Boomsma J."/>
            <person name="Zhang G."/>
        </authorList>
    </citation>
    <scope>NUCLEOTIDE SEQUENCE [LARGE SCALE GENOMIC DNA]</scope>
    <source>
        <strain evidence="2">Treedump-2</strain>
        <tissue evidence="2">Whole body</tissue>
    </source>
</reference>
<sequence length="141" mass="15619">MTIAWHALISGPRSNRVGLRARNSERRKDGRTGAQAAEGLLLHRQQQVSARATTGGIDVSNRRPRSADENGIDNNIFSHVSKTEEAFFFRGLATSNLSAVFLPLDSGHQQSCCLIDYPPTRGLKEPSARKHEKHESKTNEK</sequence>
<feature type="compositionally biased region" description="Basic and acidic residues" evidence="1">
    <location>
        <begin position="122"/>
        <end position="141"/>
    </location>
</feature>
<evidence type="ECO:0000313" key="3">
    <source>
        <dbReference type="Proteomes" id="UP000078540"/>
    </source>
</evidence>
<gene>
    <name evidence="2" type="ORF">ALC53_06330</name>
</gene>
<evidence type="ECO:0000313" key="2">
    <source>
        <dbReference type="EMBL" id="KYM83065.1"/>
    </source>
</evidence>
<proteinExistence type="predicted"/>
<evidence type="ECO:0000256" key="1">
    <source>
        <dbReference type="SAM" id="MobiDB-lite"/>
    </source>
</evidence>
<accession>A0A195BFX1</accession>
<dbReference type="AlphaFoldDB" id="A0A195BFX1"/>
<dbReference type="EMBL" id="KQ976500">
    <property type="protein sequence ID" value="KYM83065.1"/>
    <property type="molecule type" value="Genomic_DNA"/>
</dbReference>
<keyword evidence="3" id="KW-1185">Reference proteome</keyword>
<protein>
    <submittedName>
        <fullName evidence="2">Uncharacterized protein</fullName>
    </submittedName>
</protein>
<name>A0A195BFX1_9HYME</name>
<organism evidence="2 3">
    <name type="scientific">Atta colombica</name>
    <dbReference type="NCBI Taxonomy" id="520822"/>
    <lineage>
        <taxon>Eukaryota</taxon>
        <taxon>Metazoa</taxon>
        <taxon>Ecdysozoa</taxon>
        <taxon>Arthropoda</taxon>
        <taxon>Hexapoda</taxon>
        <taxon>Insecta</taxon>
        <taxon>Pterygota</taxon>
        <taxon>Neoptera</taxon>
        <taxon>Endopterygota</taxon>
        <taxon>Hymenoptera</taxon>
        <taxon>Apocrita</taxon>
        <taxon>Aculeata</taxon>
        <taxon>Formicoidea</taxon>
        <taxon>Formicidae</taxon>
        <taxon>Myrmicinae</taxon>
        <taxon>Atta</taxon>
    </lineage>
</organism>
<feature type="region of interest" description="Disordered" evidence="1">
    <location>
        <begin position="43"/>
        <end position="66"/>
    </location>
</feature>